<protein>
    <submittedName>
        <fullName evidence="1">Uncharacterized protein</fullName>
    </submittedName>
</protein>
<gene>
    <name evidence="1" type="ORF">CTEN210_08664</name>
</gene>
<dbReference type="AlphaFoldDB" id="A0AAD3H6V7"/>
<dbReference type="EMBL" id="BLLK01000045">
    <property type="protein sequence ID" value="GFH52188.1"/>
    <property type="molecule type" value="Genomic_DNA"/>
</dbReference>
<keyword evidence="2" id="KW-1185">Reference proteome</keyword>
<organism evidence="1 2">
    <name type="scientific">Chaetoceros tenuissimus</name>
    <dbReference type="NCBI Taxonomy" id="426638"/>
    <lineage>
        <taxon>Eukaryota</taxon>
        <taxon>Sar</taxon>
        <taxon>Stramenopiles</taxon>
        <taxon>Ochrophyta</taxon>
        <taxon>Bacillariophyta</taxon>
        <taxon>Coscinodiscophyceae</taxon>
        <taxon>Chaetocerotophycidae</taxon>
        <taxon>Chaetocerotales</taxon>
        <taxon>Chaetocerotaceae</taxon>
        <taxon>Chaetoceros</taxon>
    </lineage>
</organism>
<name>A0AAD3H6V7_9STRA</name>
<dbReference type="InterPro" id="IPR046674">
    <property type="entry name" value="DUF6544"/>
</dbReference>
<evidence type="ECO:0000313" key="1">
    <source>
        <dbReference type="EMBL" id="GFH52188.1"/>
    </source>
</evidence>
<proteinExistence type="predicted"/>
<dbReference type="Proteomes" id="UP001054902">
    <property type="component" value="Unassembled WGS sequence"/>
</dbReference>
<reference evidence="1 2" key="1">
    <citation type="journal article" date="2021" name="Sci. Rep.">
        <title>The genome of the diatom Chaetoceros tenuissimus carries an ancient integrated fragment of an extant virus.</title>
        <authorList>
            <person name="Hongo Y."/>
            <person name="Kimura K."/>
            <person name="Takaki Y."/>
            <person name="Yoshida Y."/>
            <person name="Baba S."/>
            <person name="Kobayashi G."/>
            <person name="Nagasaki K."/>
            <person name="Hano T."/>
            <person name="Tomaru Y."/>
        </authorList>
    </citation>
    <scope>NUCLEOTIDE SEQUENCE [LARGE SCALE GENOMIC DNA]</scope>
    <source>
        <strain evidence="1 2">NIES-3715</strain>
    </source>
</reference>
<comment type="caution">
    <text evidence="1">The sequence shown here is derived from an EMBL/GenBank/DDBJ whole genome shotgun (WGS) entry which is preliminary data.</text>
</comment>
<accession>A0AAD3H6V7</accession>
<dbReference type="Pfam" id="PF20181">
    <property type="entry name" value="DUF6544"/>
    <property type="match status" value="1"/>
</dbReference>
<sequence>MMIAALYWCISTRLEWDIETQKAVKRMMDDSVENMNIAENGTYFETNNDSSSCVQSPFWQEESFGDLPNDVKKYFHRAFLWTGEEEPMWMDSIKNIEKVIVEENGEMLVNGRWTPFSRTNYFSTSPTGLVSDLKLKYSTYVELPIEVDLRVLHTYTEQNGEDEEKAKLFGIFPSRIKTELQGRSKLRWLYYTPIFPSTLLPRDTLVEWKEDRKKHWPFQRINTNDIILGYKELDGMDETHLRVHFDSQGLITSMISDEENIEFRFSEYNTYSGVLSPSYIESGRVLNGVFRPDMKSDVTKVKYSFH</sequence>
<evidence type="ECO:0000313" key="2">
    <source>
        <dbReference type="Proteomes" id="UP001054902"/>
    </source>
</evidence>